<dbReference type="AlphaFoldDB" id="E4XXR8"/>
<evidence type="ECO:0008006" key="3">
    <source>
        <dbReference type="Google" id="ProtNLM"/>
    </source>
</evidence>
<name>E4XXR8_OIKDI</name>
<gene>
    <name evidence="1" type="ORF">GSOID_T00007466001</name>
</gene>
<dbReference type="EMBL" id="FN653289">
    <property type="protein sequence ID" value="CBY14462.1"/>
    <property type="molecule type" value="Genomic_DNA"/>
</dbReference>
<keyword evidence="2" id="KW-1185">Reference proteome</keyword>
<organism evidence="1">
    <name type="scientific">Oikopleura dioica</name>
    <name type="common">Tunicate</name>
    <dbReference type="NCBI Taxonomy" id="34765"/>
    <lineage>
        <taxon>Eukaryota</taxon>
        <taxon>Metazoa</taxon>
        <taxon>Chordata</taxon>
        <taxon>Tunicata</taxon>
        <taxon>Appendicularia</taxon>
        <taxon>Copelata</taxon>
        <taxon>Oikopleuridae</taxon>
        <taxon>Oikopleura</taxon>
    </lineage>
</organism>
<protein>
    <recommendedName>
        <fullName evidence="3">EF-hand domain-containing protein</fullName>
    </recommendedName>
</protein>
<sequence length="86" mass="9482">MLGLDAVEAFDVFALTDLVMSNRDHDGHGSLNLREFKSALDSICLVASESFSLLFDLDSNGLTFNEYNELTGNIQSVLAVRNWSPL</sequence>
<reference evidence="1" key="1">
    <citation type="journal article" date="2010" name="Science">
        <title>Plasticity of animal genome architecture unmasked by rapid evolution of a pelagic tunicate.</title>
        <authorList>
            <person name="Denoeud F."/>
            <person name="Henriet S."/>
            <person name="Mungpakdee S."/>
            <person name="Aury J.M."/>
            <person name="Da Silva C."/>
            <person name="Brinkmann H."/>
            <person name="Mikhaleva J."/>
            <person name="Olsen L.C."/>
            <person name="Jubin C."/>
            <person name="Canestro C."/>
            <person name="Bouquet J.M."/>
            <person name="Danks G."/>
            <person name="Poulain J."/>
            <person name="Campsteijn C."/>
            <person name="Adamski M."/>
            <person name="Cross I."/>
            <person name="Yadetie F."/>
            <person name="Muffato M."/>
            <person name="Louis A."/>
            <person name="Butcher S."/>
            <person name="Tsagkogeorga G."/>
            <person name="Konrad A."/>
            <person name="Singh S."/>
            <person name="Jensen M.F."/>
            <person name="Cong E.H."/>
            <person name="Eikeseth-Otteraa H."/>
            <person name="Noel B."/>
            <person name="Anthouard V."/>
            <person name="Porcel B.M."/>
            <person name="Kachouri-Lafond R."/>
            <person name="Nishino A."/>
            <person name="Ugolini M."/>
            <person name="Chourrout P."/>
            <person name="Nishida H."/>
            <person name="Aasland R."/>
            <person name="Huzurbazar S."/>
            <person name="Westhof E."/>
            <person name="Delsuc F."/>
            <person name="Lehrach H."/>
            <person name="Reinhardt R."/>
            <person name="Weissenbach J."/>
            <person name="Roy S.W."/>
            <person name="Artiguenave F."/>
            <person name="Postlethwait J.H."/>
            <person name="Manak J.R."/>
            <person name="Thompson E.M."/>
            <person name="Jaillon O."/>
            <person name="Du Pasquier L."/>
            <person name="Boudinot P."/>
            <person name="Liberles D.A."/>
            <person name="Volff J.N."/>
            <person name="Philippe H."/>
            <person name="Lenhard B."/>
            <person name="Roest Crollius H."/>
            <person name="Wincker P."/>
            <person name="Chourrout D."/>
        </authorList>
    </citation>
    <scope>NUCLEOTIDE SEQUENCE [LARGE SCALE GENOMIC DNA]</scope>
</reference>
<evidence type="ECO:0000313" key="1">
    <source>
        <dbReference type="EMBL" id="CBY14462.1"/>
    </source>
</evidence>
<evidence type="ECO:0000313" key="2">
    <source>
        <dbReference type="Proteomes" id="UP000001307"/>
    </source>
</evidence>
<dbReference type="Proteomes" id="UP000001307">
    <property type="component" value="Unassembled WGS sequence"/>
</dbReference>
<accession>E4XXR8</accession>
<proteinExistence type="predicted"/>
<dbReference type="InParanoid" id="E4XXR8"/>